<dbReference type="SMART" id="SM00670">
    <property type="entry name" value="PINc"/>
    <property type="match status" value="1"/>
</dbReference>
<accession>A0ABS4NCR0</accession>
<dbReference type="InterPro" id="IPR002716">
    <property type="entry name" value="PIN_dom"/>
</dbReference>
<sequence length="153" mass="17796">MVVVIDTNVFIDAFFHNDVMCQSILKLIICNKIQLAVSIPIVDEISNIFTEHFIKLEADLESKKYIEISKNRILALANTYNPIKKFSICLDEDDNKFFDCAFEACADYIITSDHHLFSVKKPFVNKSGASLDVVKPERFYYIYNFSQKFRIIY</sequence>
<gene>
    <name evidence="2" type="ORF">J2Z80_000305</name>
</gene>
<dbReference type="InterPro" id="IPR029060">
    <property type="entry name" value="PIN-like_dom_sf"/>
</dbReference>
<name>A0ABS4NCR0_9THEO</name>
<proteinExistence type="predicted"/>
<reference evidence="2" key="1">
    <citation type="submission" date="2021-03" db="EMBL/GenBank/DDBJ databases">
        <title>Genomic Encyclopedia of Type Strains, Phase IV (KMG-IV): sequencing the most valuable type-strain genomes for metagenomic binning, comparative biology and taxonomic classification.</title>
        <authorList>
            <person name="Goeker M."/>
        </authorList>
    </citation>
    <scope>NUCLEOTIDE SEQUENCE</scope>
    <source>
        <strain evidence="2">DSM 101588</strain>
    </source>
</reference>
<dbReference type="PANTHER" id="PTHR34610">
    <property type="entry name" value="SSL7007 PROTEIN"/>
    <property type="match status" value="1"/>
</dbReference>
<dbReference type="Proteomes" id="UP001166402">
    <property type="component" value="Unassembled WGS sequence"/>
</dbReference>
<dbReference type="Pfam" id="PF13470">
    <property type="entry name" value="PIN_3"/>
    <property type="match status" value="1"/>
</dbReference>
<dbReference type="NCBIfam" id="TIGR00305">
    <property type="entry name" value="putative toxin-antitoxin system toxin component, PIN family"/>
    <property type="match status" value="1"/>
</dbReference>
<dbReference type="RefSeq" id="WP_209452779.1">
    <property type="nucleotide sequence ID" value="NZ_JAGGLT010000002.1"/>
</dbReference>
<evidence type="ECO:0000259" key="1">
    <source>
        <dbReference type="SMART" id="SM00670"/>
    </source>
</evidence>
<keyword evidence="3" id="KW-1185">Reference proteome</keyword>
<dbReference type="InterPro" id="IPR002850">
    <property type="entry name" value="PIN_toxin-like"/>
</dbReference>
<organism evidence="2 3">
    <name type="scientific">Thermoanaerobacterium butyriciformans</name>
    <dbReference type="NCBI Taxonomy" id="1702242"/>
    <lineage>
        <taxon>Bacteria</taxon>
        <taxon>Bacillati</taxon>
        <taxon>Bacillota</taxon>
        <taxon>Clostridia</taxon>
        <taxon>Thermoanaerobacterales</taxon>
        <taxon>Thermoanaerobacteraceae</taxon>
        <taxon>Thermoanaerobacterium</taxon>
    </lineage>
</organism>
<evidence type="ECO:0000313" key="2">
    <source>
        <dbReference type="EMBL" id="MBP2070807.1"/>
    </source>
</evidence>
<comment type="caution">
    <text evidence="2">The sequence shown here is derived from an EMBL/GenBank/DDBJ whole genome shotgun (WGS) entry which is preliminary data.</text>
</comment>
<evidence type="ECO:0000313" key="3">
    <source>
        <dbReference type="Proteomes" id="UP001166402"/>
    </source>
</evidence>
<dbReference type="PANTHER" id="PTHR34610:SF3">
    <property type="entry name" value="SSL7007 PROTEIN"/>
    <property type="match status" value="1"/>
</dbReference>
<dbReference type="SUPFAM" id="SSF88723">
    <property type="entry name" value="PIN domain-like"/>
    <property type="match status" value="1"/>
</dbReference>
<protein>
    <submittedName>
        <fullName evidence="2">PIN family toxin of toxin-antitoxin system</fullName>
    </submittedName>
</protein>
<dbReference type="EMBL" id="JAGGLT010000002">
    <property type="protein sequence ID" value="MBP2070807.1"/>
    <property type="molecule type" value="Genomic_DNA"/>
</dbReference>
<feature type="domain" description="PIN" evidence="1">
    <location>
        <begin position="1"/>
        <end position="118"/>
    </location>
</feature>